<name>A0A9Q1H559_HOLLE</name>
<dbReference type="AlphaFoldDB" id="A0A9Q1H559"/>
<dbReference type="Proteomes" id="UP001152320">
    <property type="component" value="Chromosome 9"/>
</dbReference>
<comment type="caution">
    <text evidence="2">The sequence shown here is derived from an EMBL/GenBank/DDBJ whole genome shotgun (WGS) entry which is preliminary data.</text>
</comment>
<evidence type="ECO:0000313" key="3">
    <source>
        <dbReference type="Proteomes" id="UP001152320"/>
    </source>
</evidence>
<gene>
    <name evidence="2" type="ORF">HOLleu_19690</name>
</gene>
<evidence type="ECO:0000256" key="1">
    <source>
        <dbReference type="SAM" id="Phobius"/>
    </source>
</evidence>
<feature type="transmembrane region" description="Helical" evidence="1">
    <location>
        <begin position="59"/>
        <end position="80"/>
    </location>
</feature>
<accession>A0A9Q1H559</accession>
<proteinExistence type="predicted"/>
<evidence type="ECO:0000313" key="2">
    <source>
        <dbReference type="EMBL" id="KAJ8035877.1"/>
    </source>
</evidence>
<keyword evidence="3" id="KW-1185">Reference proteome</keyword>
<feature type="transmembrane region" description="Helical" evidence="1">
    <location>
        <begin position="7"/>
        <end position="25"/>
    </location>
</feature>
<dbReference type="EMBL" id="JAIZAY010000009">
    <property type="protein sequence ID" value="KAJ8035877.1"/>
    <property type="molecule type" value="Genomic_DNA"/>
</dbReference>
<keyword evidence="1" id="KW-1133">Transmembrane helix</keyword>
<sequence length="92" mass="10751">MEICCNYLVLIITFIITLPVEWWIADTFDYYDKSSSCEPIHVEGYHTCKVLGLLMPEKWIVMIIEVVVTSVLGCCLKRVFSLCCNCDRYPRY</sequence>
<reference evidence="2" key="1">
    <citation type="submission" date="2021-10" db="EMBL/GenBank/DDBJ databases">
        <title>Tropical sea cucumber genome reveals ecological adaptation and Cuvierian tubules defense mechanism.</title>
        <authorList>
            <person name="Chen T."/>
        </authorList>
    </citation>
    <scope>NUCLEOTIDE SEQUENCE</scope>
    <source>
        <strain evidence="2">Nanhai2018</strain>
        <tissue evidence="2">Muscle</tissue>
    </source>
</reference>
<keyword evidence="1" id="KW-0812">Transmembrane</keyword>
<organism evidence="2 3">
    <name type="scientific">Holothuria leucospilota</name>
    <name type="common">Black long sea cucumber</name>
    <name type="synonym">Mertensiothuria leucospilota</name>
    <dbReference type="NCBI Taxonomy" id="206669"/>
    <lineage>
        <taxon>Eukaryota</taxon>
        <taxon>Metazoa</taxon>
        <taxon>Echinodermata</taxon>
        <taxon>Eleutherozoa</taxon>
        <taxon>Echinozoa</taxon>
        <taxon>Holothuroidea</taxon>
        <taxon>Aspidochirotacea</taxon>
        <taxon>Aspidochirotida</taxon>
        <taxon>Holothuriidae</taxon>
        <taxon>Holothuria</taxon>
    </lineage>
</organism>
<keyword evidence="1" id="KW-0472">Membrane</keyword>
<protein>
    <submittedName>
        <fullName evidence="2">Uncharacterized protein</fullName>
    </submittedName>
</protein>